<reference evidence="1" key="2">
    <citation type="submission" date="2020-09" db="EMBL/GenBank/DDBJ databases">
        <authorList>
            <person name="Sun Q."/>
            <person name="Sedlacek I."/>
        </authorList>
    </citation>
    <scope>NUCLEOTIDE SEQUENCE</scope>
    <source>
        <strain evidence="1">CCM 8433</strain>
    </source>
</reference>
<name>A0A917JCJ8_9ENTE</name>
<evidence type="ECO:0000313" key="2">
    <source>
        <dbReference type="Proteomes" id="UP000622610"/>
    </source>
</evidence>
<dbReference type="EMBL" id="BMDT01000001">
    <property type="protein sequence ID" value="GGI64720.1"/>
    <property type="molecule type" value="Genomic_DNA"/>
</dbReference>
<gene>
    <name evidence="1" type="ORF">GCM10011482_03740</name>
</gene>
<comment type="caution">
    <text evidence="1">The sequence shown here is derived from an EMBL/GenBank/DDBJ whole genome shotgun (WGS) entry which is preliminary data.</text>
</comment>
<dbReference type="AlphaFoldDB" id="A0A917JCJ8"/>
<evidence type="ECO:0000313" key="1">
    <source>
        <dbReference type="EMBL" id="GGI64720.1"/>
    </source>
</evidence>
<proteinExistence type="predicted"/>
<dbReference type="RefSeq" id="WP_188366556.1">
    <property type="nucleotide sequence ID" value="NZ_BMDT01000001.1"/>
</dbReference>
<accession>A0A917JCJ8</accession>
<reference evidence="1" key="1">
    <citation type="journal article" date="2014" name="Int. J. Syst. Evol. Microbiol.">
        <title>Complete genome sequence of Corynebacterium casei LMG S-19264T (=DSM 44701T), isolated from a smear-ripened cheese.</title>
        <authorList>
            <consortium name="US DOE Joint Genome Institute (JGI-PGF)"/>
            <person name="Walter F."/>
            <person name="Albersmeier A."/>
            <person name="Kalinowski J."/>
            <person name="Ruckert C."/>
        </authorList>
    </citation>
    <scope>NUCLEOTIDE SEQUENCE</scope>
    <source>
        <strain evidence="1">CCM 8433</strain>
    </source>
</reference>
<sequence>MKDYVGEYRIKRIEFEMFCDVRKWTIDSFRSNDKNPSQYIGRCIDDEWKLRTFVITKKGNYIEYCGPGKGTVGKDKAWVPIEYVLNKSKESFDPVERETGR</sequence>
<protein>
    <submittedName>
        <fullName evidence="1">Uncharacterized protein</fullName>
    </submittedName>
</protein>
<dbReference type="Proteomes" id="UP000622610">
    <property type="component" value="Unassembled WGS sequence"/>
</dbReference>
<keyword evidence="2" id="KW-1185">Reference proteome</keyword>
<organism evidence="1 2">
    <name type="scientific">Enterococcus alcedinis</name>
    <dbReference type="NCBI Taxonomy" id="1274384"/>
    <lineage>
        <taxon>Bacteria</taxon>
        <taxon>Bacillati</taxon>
        <taxon>Bacillota</taxon>
        <taxon>Bacilli</taxon>
        <taxon>Lactobacillales</taxon>
        <taxon>Enterococcaceae</taxon>
        <taxon>Enterococcus</taxon>
    </lineage>
</organism>